<reference evidence="10 11" key="1">
    <citation type="journal article" date="2022" name="Genome Biol. Evol.">
        <title>Host diet, physiology and behaviors set the stage for Lachnospiraceae cladogenesis.</title>
        <authorList>
            <person name="Vera-Ponce De Leon A."/>
            <person name="Schneider M."/>
            <person name="Jahnes B.C."/>
            <person name="Sadowski V."/>
            <person name="Camuy-Velez L.A."/>
            <person name="Duan J."/>
            <person name="Sabree Z.L."/>
        </authorList>
    </citation>
    <scope>NUCLEOTIDE SEQUENCE [LARGE SCALE GENOMIC DNA]</scope>
    <source>
        <strain evidence="10 11">PAL227</strain>
    </source>
</reference>
<evidence type="ECO:0000256" key="2">
    <source>
        <dbReference type="ARBA" id="ARBA00008540"/>
    </source>
</evidence>
<feature type="transmembrane region" description="Helical" evidence="9">
    <location>
        <begin position="417"/>
        <end position="442"/>
    </location>
</feature>
<evidence type="ECO:0000256" key="3">
    <source>
        <dbReference type="ARBA" id="ARBA00022448"/>
    </source>
</evidence>
<feature type="transmembrane region" description="Helical" evidence="9">
    <location>
        <begin position="120"/>
        <end position="141"/>
    </location>
</feature>
<comment type="function">
    <text evidence="9">Component of the transport system for branched-chain amino acids.</text>
</comment>
<evidence type="ECO:0000256" key="4">
    <source>
        <dbReference type="ARBA" id="ARBA00022475"/>
    </source>
</evidence>
<dbReference type="Pfam" id="PF05525">
    <property type="entry name" value="Branch_AA_trans"/>
    <property type="match status" value="1"/>
</dbReference>
<keyword evidence="6 9" id="KW-0029">Amino-acid transport</keyword>
<keyword evidence="7 9" id="KW-1133">Transmembrane helix</keyword>
<keyword evidence="8 9" id="KW-0472">Membrane</keyword>
<dbReference type="Gene3D" id="1.10.4160.10">
    <property type="entry name" value="Hydantoin permease"/>
    <property type="match status" value="1"/>
</dbReference>
<evidence type="ECO:0000256" key="6">
    <source>
        <dbReference type="ARBA" id="ARBA00022970"/>
    </source>
</evidence>
<dbReference type="EMBL" id="JAMZFV010000018">
    <property type="protein sequence ID" value="MCP1110809.1"/>
    <property type="molecule type" value="Genomic_DNA"/>
</dbReference>
<feature type="transmembrane region" description="Helical" evidence="9">
    <location>
        <begin position="153"/>
        <end position="171"/>
    </location>
</feature>
<feature type="transmembrane region" description="Helical" evidence="9">
    <location>
        <begin position="378"/>
        <end position="397"/>
    </location>
</feature>
<feature type="transmembrane region" description="Helical" evidence="9">
    <location>
        <begin position="286"/>
        <end position="312"/>
    </location>
</feature>
<feature type="transmembrane region" description="Helical" evidence="9">
    <location>
        <begin position="191"/>
        <end position="215"/>
    </location>
</feature>
<dbReference type="InterPro" id="IPR004685">
    <property type="entry name" value="Brnchd-chn_aa_trnsp_Livcs"/>
</dbReference>
<evidence type="ECO:0000256" key="1">
    <source>
        <dbReference type="ARBA" id="ARBA00004651"/>
    </source>
</evidence>
<feature type="transmembrane region" description="Helical" evidence="9">
    <location>
        <begin position="82"/>
        <end position="100"/>
    </location>
</feature>
<evidence type="ECO:0000256" key="5">
    <source>
        <dbReference type="ARBA" id="ARBA00022692"/>
    </source>
</evidence>
<feature type="transmembrane region" description="Helical" evidence="9">
    <location>
        <begin position="12"/>
        <end position="29"/>
    </location>
</feature>
<evidence type="ECO:0000256" key="7">
    <source>
        <dbReference type="ARBA" id="ARBA00022989"/>
    </source>
</evidence>
<dbReference type="NCBIfam" id="TIGR00796">
    <property type="entry name" value="livcs"/>
    <property type="match status" value="1"/>
</dbReference>
<feature type="transmembrane region" description="Helical" evidence="9">
    <location>
        <begin position="324"/>
        <end position="344"/>
    </location>
</feature>
<comment type="similarity">
    <text evidence="2 9">Belongs to the branched chain amino acid transporter family.</text>
</comment>
<evidence type="ECO:0000313" key="10">
    <source>
        <dbReference type="EMBL" id="MCP1110809.1"/>
    </source>
</evidence>
<feature type="transmembrane region" description="Helical" evidence="9">
    <location>
        <begin position="41"/>
        <end position="61"/>
    </location>
</feature>
<accession>A0ABT1EK10</accession>
<feature type="transmembrane region" description="Helical" evidence="9">
    <location>
        <begin position="350"/>
        <end position="371"/>
    </location>
</feature>
<sequence>MNRKVSLMENVFVGSMLFGLFFGAGNLIFPVHMGQLAGGNVLLASLGFVVTATGLPYLGVLTIGITNSSGLLDLAGRVGKGWGILFTCFLYLTIGPFFAYPRTGTVSYEIGMSMFIGPEHQRLGLLIFTLLFFGIALIFSLYPGKILLWVGKVLNPLFLVLLTILIVYTFVRPMGDASMMPAATSYQNKAFLSGFLEGYNTMDALASLAFGVIVVDSIKKLGVAEPKEITKSMAKAGFVSMILMVIIYSCLSYMGAASLGTFEVSDNGGIALAQIAGHYFGPFGNVLLALIVTVACLKTAIGLVTSCSEAFVMMFPRSLSYRKYVVLFTVIGCGVANVGLTKIISLSLPILMFLYPLAIVLMIVSFLEHFFGGGQLPYITSALAAGLFGFGDALAVLPESVKSLKVVVGLLELYEKVPFFSVGMGWVLPSLLGIALGYGISYKKRQKNIAKKS</sequence>
<evidence type="ECO:0000313" key="11">
    <source>
        <dbReference type="Proteomes" id="UP001523565"/>
    </source>
</evidence>
<dbReference type="RefSeq" id="WP_262069691.1">
    <property type="nucleotide sequence ID" value="NZ_JAMXOC010000018.1"/>
</dbReference>
<evidence type="ECO:0000256" key="9">
    <source>
        <dbReference type="RuleBase" id="RU362122"/>
    </source>
</evidence>
<protein>
    <recommendedName>
        <fullName evidence="9">Branched-chain amino acid transport system carrier protein</fullName>
    </recommendedName>
</protein>
<dbReference type="PANTHER" id="PTHR30588">
    <property type="entry name" value="BRANCHED-CHAIN AMINO ACID TRANSPORT SYSTEM 2 CARRIER PROTEIN"/>
    <property type="match status" value="1"/>
</dbReference>
<keyword evidence="5 9" id="KW-0812">Transmembrane</keyword>
<keyword evidence="3 9" id="KW-0813">Transport</keyword>
<dbReference type="PANTHER" id="PTHR30588:SF0">
    <property type="entry name" value="BRANCHED-CHAIN AMINO ACID PERMEASE BRNQ"/>
    <property type="match status" value="1"/>
</dbReference>
<keyword evidence="11" id="KW-1185">Reference proteome</keyword>
<name>A0ABT1EK10_9FIRM</name>
<gene>
    <name evidence="10" type="primary">brnQ</name>
    <name evidence="10" type="ORF">NK118_11145</name>
</gene>
<keyword evidence="4" id="KW-1003">Cell membrane</keyword>
<feature type="transmembrane region" description="Helical" evidence="9">
    <location>
        <begin position="236"/>
        <end position="256"/>
    </location>
</feature>
<organism evidence="10 11">
    <name type="scientific">Ohessyouella blattaphilus</name>
    <dbReference type="NCBI Taxonomy" id="2949333"/>
    <lineage>
        <taxon>Bacteria</taxon>
        <taxon>Bacillati</taxon>
        <taxon>Bacillota</taxon>
        <taxon>Clostridia</taxon>
        <taxon>Lachnospirales</taxon>
        <taxon>Lachnospiraceae</taxon>
        <taxon>Ohessyouella</taxon>
    </lineage>
</organism>
<comment type="caution">
    <text evidence="10">The sequence shown here is derived from an EMBL/GenBank/DDBJ whole genome shotgun (WGS) entry which is preliminary data.</text>
</comment>
<comment type="subcellular location">
    <subcellularLocation>
        <location evidence="1 9">Cell membrane</location>
        <topology evidence="1 9">Multi-pass membrane protein</topology>
    </subcellularLocation>
</comment>
<evidence type="ECO:0000256" key="8">
    <source>
        <dbReference type="ARBA" id="ARBA00023136"/>
    </source>
</evidence>
<proteinExistence type="inferred from homology"/>
<dbReference type="Proteomes" id="UP001523565">
    <property type="component" value="Unassembled WGS sequence"/>
</dbReference>